<protein>
    <recommendedName>
        <fullName evidence="4">Homeobox domain-containing protein</fullName>
    </recommendedName>
</protein>
<proteinExistence type="predicted"/>
<organism evidence="2 3">
    <name type="scientific">Marasmius crinis-equi</name>
    <dbReference type="NCBI Taxonomy" id="585013"/>
    <lineage>
        <taxon>Eukaryota</taxon>
        <taxon>Fungi</taxon>
        <taxon>Dikarya</taxon>
        <taxon>Basidiomycota</taxon>
        <taxon>Agaricomycotina</taxon>
        <taxon>Agaricomycetes</taxon>
        <taxon>Agaricomycetidae</taxon>
        <taxon>Agaricales</taxon>
        <taxon>Marasmiineae</taxon>
        <taxon>Marasmiaceae</taxon>
        <taxon>Marasmius</taxon>
    </lineage>
</organism>
<feature type="compositionally biased region" description="Polar residues" evidence="1">
    <location>
        <begin position="32"/>
        <end position="42"/>
    </location>
</feature>
<evidence type="ECO:0008006" key="4">
    <source>
        <dbReference type="Google" id="ProtNLM"/>
    </source>
</evidence>
<accession>A0ABR3F776</accession>
<gene>
    <name evidence="2" type="ORF">V5O48_010866</name>
</gene>
<feature type="compositionally biased region" description="Low complexity" evidence="1">
    <location>
        <begin position="119"/>
        <end position="130"/>
    </location>
</feature>
<evidence type="ECO:0000313" key="3">
    <source>
        <dbReference type="Proteomes" id="UP001465976"/>
    </source>
</evidence>
<reference evidence="2 3" key="1">
    <citation type="submission" date="2024-02" db="EMBL/GenBank/DDBJ databases">
        <title>A draft genome for the cacao thread blight pathogen Marasmius crinis-equi.</title>
        <authorList>
            <person name="Cohen S.P."/>
            <person name="Baruah I.K."/>
            <person name="Amoako-Attah I."/>
            <person name="Bukari Y."/>
            <person name="Meinhardt L.W."/>
            <person name="Bailey B.A."/>
        </authorList>
    </citation>
    <scope>NUCLEOTIDE SEQUENCE [LARGE SCALE GENOMIC DNA]</scope>
    <source>
        <strain evidence="2 3">GH-76</strain>
    </source>
</reference>
<dbReference type="Proteomes" id="UP001465976">
    <property type="component" value="Unassembled WGS sequence"/>
</dbReference>
<feature type="region of interest" description="Disordered" evidence="1">
    <location>
        <begin position="110"/>
        <end position="133"/>
    </location>
</feature>
<name>A0ABR3F776_9AGAR</name>
<comment type="caution">
    <text evidence="2">The sequence shown here is derived from an EMBL/GenBank/DDBJ whole genome shotgun (WGS) entry which is preliminary data.</text>
</comment>
<feature type="region of interest" description="Disordered" evidence="1">
    <location>
        <begin position="183"/>
        <end position="203"/>
    </location>
</feature>
<feature type="region of interest" description="Disordered" evidence="1">
    <location>
        <begin position="1"/>
        <end position="57"/>
    </location>
</feature>
<dbReference type="EMBL" id="JBAHYK010000822">
    <property type="protein sequence ID" value="KAL0571099.1"/>
    <property type="molecule type" value="Genomic_DNA"/>
</dbReference>
<feature type="compositionally biased region" description="Pro residues" evidence="1">
    <location>
        <begin position="188"/>
        <end position="199"/>
    </location>
</feature>
<sequence length="342" mass="37430">MTSISNMDATTTAEERAFETEAEPTTPITPIDASSSAFSTANAKPPKPKRVTKEGSKVLTDAFDSGITHPTGAQKAELLEKIHACPGNDHYTVPHITRWFISKRKSVKSKAPDVVAPDSSAASTSHSSRSLTPEHVAKLNTLFHKGNTDPPQELIDMWATLLQVDSASVTAWVNAEREKIKLASAPAPSRPPPPSPRVDPGPHWKVLTPVTSTSPEPDVEIPLVKQERQPTEDAGIPSQAALAFQQPQPPPPLPQAVGDPIRRKLLLSIHDKLSDPQHTQPSRVRSREEFEALSNLYTQPMKKFLNEVENGSLEKFGFKRGVFICTSPPSYSHLFNESAEWV</sequence>
<evidence type="ECO:0000313" key="2">
    <source>
        <dbReference type="EMBL" id="KAL0571099.1"/>
    </source>
</evidence>
<keyword evidence="3" id="KW-1185">Reference proteome</keyword>
<evidence type="ECO:0000256" key="1">
    <source>
        <dbReference type="SAM" id="MobiDB-lite"/>
    </source>
</evidence>